<reference evidence="2" key="2">
    <citation type="journal article" date="2008" name="Nucleic Acids Res.">
        <title>The rice annotation project database (RAP-DB): 2008 update.</title>
        <authorList>
            <consortium name="The rice annotation project (RAP)"/>
        </authorList>
    </citation>
    <scope>GENOME REANNOTATION</scope>
    <source>
        <strain evidence="2">cv. Nipponbare</strain>
    </source>
</reference>
<name>Q6K5T8_ORYSJ</name>
<organism evidence="1 2">
    <name type="scientific">Oryza sativa subsp. japonica</name>
    <name type="common">Rice</name>
    <dbReference type="NCBI Taxonomy" id="39947"/>
    <lineage>
        <taxon>Eukaryota</taxon>
        <taxon>Viridiplantae</taxon>
        <taxon>Streptophyta</taxon>
        <taxon>Embryophyta</taxon>
        <taxon>Tracheophyta</taxon>
        <taxon>Spermatophyta</taxon>
        <taxon>Magnoliopsida</taxon>
        <taxon>Liliopsida</taxon>
        <taxon>Poales</taxon>
        <taxon>Poaceae</taxon>
        <taxon>BOP clade</taxon>
        <taxon>Oryzoideae</taxon>
        <taxon>Oryzeae</taxon>
        <taxon>Oryzinae</taxon>
        <taxon>Oryza</taxon>
        <taxon>Oryza sativa</taxon>
    </lineage>
</organism>
<evidence type="ECO:0000313" key="2">
    <source>
        <dbReference type="Proteomes" id="UP000000763"/>
    </source>
</evidence>
<dbReference type="AlphaFoldDB" id="Q6K5T8"/>
<reference evidence="2" key="1">
    <citation type="journal article" date="2005" name="Nature">
        <title>The map-based sequence of the rice genome.</title>
        <authorList>
            <consortium name="International rice genome sequencing project (IRGSP)"/>
            <person name="Matsumoto T."/>
            <person name="Wu J."/>
            <person name="Kanamori H."/>
            <person name="Katayose Y."/>
            <person name="Fujisawa M."/>
            <person name="Namiki N."/>
            <person name="Mizuno H."/>
            <person name="Yamamoto K."/>
            <person name="Antonio B.A."/>
            <person name="Baba T."/>
            <person name="Sakata K."/>
            <person name="Nagamura Y."/>
            <person name="Aoki H."/>
            <person name="Arikawa K."/>
            <person name="Arita K."/>
            <person name="Bito T."/>
            <person name="Chiden Y."/>
            <person name="Fujitsuka N."/>
            <person name="Fukunaka R."/>
            <person name="Hamada M."/>
            <person name="Harada C."/>
            <person name="Hayashi A."/>
            <person name="Hijishita S."/>
            <person name="Honda M."/>
            <person name="Hosokawa S."/>
            <person name="Ichikawa Y."/>
            <person name="Idonuma A."/>
            <person name="Iijima M."/>
            <person name="Ikeda M."/>
            <person name="Ikeno M."/>
            <person name="Ito K."/>
            <person name="Ito S."/>
            <person name="Ito T."/>
            <person name="Ito Y."/>
            <person name="Ito Y."/>
            <person name="Iwabuchi A."/>
            <person name="Kamiya K."/>
            <person name="Karasawa W."/>
            <person name="Kurita K."/>
            <person name="Katagiri S."/>
            <person name="Kikuta A."/>
            <person name="Kobayashi H."/>
            <person name="Kobayashi N."/>
            <person name="Machita K."/>
            <person name="Maehara T."/>
            <person name="Masukawa M."/>
            <person name="Mizubayashi T."/>
            <person name="Mukai Y."/>
            <person name="Nagasaki H."/>
            <person name="Nagata Y."/>
            <person name="Naito S."/>
            <person name="Nakashima M."/>
            <person name="Nakama Y."/>
            <person name="Nakamichi Y."/>
            <person name="Nakamura M."/>
            <person name="Meguro A."/>
            <person name="Negishi M."/>
            <person name="Ohta I."/>
            <person name="Ohta T."/>
            <person name="Okamoto M."/>
            <person name="Ono N."/>
            <person name="Saji S."/>
            <person name="Sakaguchi M."/>
            <person name="Sakai K."/>
            <person name="Shibata M."/>
            <person name="Shimokawa T."/>
            <person name="Song J."/>
            <person name="Takazaki Y."/>
            <person name="Terasawa K."/>
            <person name="Tsugane M."/>
            <person name="Tsuji K."/>
            <person name="Ueda S."/>
            <person name="Waki K."/>
            <person name="Yamagata H."/>
            <person name="Yamamoto M."/>
            <person name="Yamamoto S."/>
            <person name="Yamane H."/>
            <person name="Yoshiki S."/>
            <person name="Yoshihara R."/>
            <person name="Yukawa K."/>
            <person name="Zhong H."/>
            <person name="Yano M."/>
            <person name="Yuan Q."/>
            <person name="Ouyang S."/>
            <person name="Liu J."/>
            <person name="Jones K.M."/>
            <person name="Gansberger K."/>
            <person name="Moffat K."/>
            <person name="Hill J."/>
            <person name="Bera J."/>
            <person name="Fadrosh D."/>
            <person name="Jin S."/>
            <person name="Johri S."/>
            <person name="Kim M."/>
            <person name="Overton L."/>
            <person name="Reardon M."/>
            <person name="Tsitrin T."/>
            <person name="Vuong H."/>
            <person name="Weaver B."/>
            <person name="Ciecko A."/>
            <person name="Tallon L."/>
            <person name="Jackson J."/>
            <person name="Pai G."/>
            <person name="Aken S.V."/>
            <person name="Utterback T."/>
            <person name="Reidmuller S."/>
            <person name="Feldblyum T."/>
            <person name="Hsiao J."/>
            <person name="Zismann V."/>
            <person name="Iobst S."/>
            <person name="de Vazeille A.R."/>
            <person name="Buell C.R."/>
            <person name="Ying K."/>
            <person name="Li Y."/>
            <person name="Lu T."/>
            <person name="Huang Y."/>
            <person name="Zhao Q."/>
            <person name="Feng Q."/>
            <person name="Zhang L."/>
            <person name="Zhu J."/>
            <person name="Weng Q."/>
            <person name="Mu J."/>
            <person name="Lu Y."/>
            <person name="Fan D."/>
            <person name="Liu Y."/>
            <person name="Guan J."/>
            <person name="Zhang Y."/>
            <person name="Yu S."/>
            <person name="Liu X."/>
            <person name="Zhang Y."/>
            <person name="Hong G."/>
            <person name="Han B."/>
            <person name="Choisne N."/>
            <person name="Demange N."/>
            <person name="Orjeda G."/>
            <person name="Samain S."/>
            <person name="Cattolico L."/>
            <person name="Pelletier E."/>
            <person name="Couloux A."/>
            <person name="Segurens B."/>
            <person name="Wincker P."/>
            <person name="D'Hont A."/>
            <person name="Scarpelli C."/>
            <person name="Weissenbach J."/>
            <person name="Salanoubat M."/>
            <person name="Quetier F."/>
            <person name="Yu Y."/>
            <person name="Kim H.R."/>
            <person name="Rambo T."/>
            <person name="Currie J."/>
            <person name="Collura K."/>
            <person name="Luo M."/>
            <person name="Yang T."/>
            <person name="Ammiraju J.S.S."/>
            <person name="Engler F."/>
            <person name="Soderlund C."/>
            <person name="Wing R.A."/>
            <person name="Palmer L.E."/>
            <person name="de la Bastide M."/>
            <person name="Spiegel L."/>
            <person name="Nascimento L."/>
            <person name="Zutavern T."/>
            <person name="O'Shaughnessy A."/>
            <person name="Dike S."/>
            <person name="Dedhia N."/>
            <person name="Preston R."/>
            <person name="Balija V."/>
            <person name="McCombie W.R."/>
            <person name="Chow T."/>
            <person name="Chen H."/>
            <person name="Chung M."/>
            <person name="Chen C."/>
            <person name="Shaw J."/>
            <person name="Wu H."/>
            <person name="Hsiao K."/>
            <person name="Chao Y."/>
            <person name="Chu M."/>
            <person name="Cheng C."/>
            <person name="Hour A."/>
            <person name="Lee P."/>
            <person name="Lin S."/>
            <person name="Lin Y."/>
            <person name="Liou J."/>
            <person name="Liu S."/>
            <person name="Hsing Y."/>
            <person name="Raghuvanshi S."/>
            <person name="Mohanty A."/>
            <person name="Bharti A.K."/>
            <person name="Gaur A."/>
            <person name="Gupta V."/>
            <person name="Kumar D."/>
            <person name="Ravi V."/>
            <person name="Vij S."/>
            <person name="Kapur A."/>
            <person name="Khurana P."/>
            <person name="Khurana P."/>
            <person name="Khurana J.P."/>
            <person name="Tyagi A.K."/>
            <person name="Gaikwad K."/>
            <person name="Singh A."/>
            <person name="Dalal V."/>
            <person name="Srivastava S."/>
            <person name="Dixit A."/>
            <person name="Pal A.K."/>
            <person name="Ghazi I.A."/>
            <person name="Yadav M."/>
            <person name="Pandit A."/>
            <person name="Bhargava A."/>
            <person name="Sureshbabu K."/>
            <person name="Batra K."/>
            <person name="Sharma T.R."/>
            <person name="Mohapatra T."/>
            <person name="Singh N.K."/>
            <person name="Messing J."/>
            <person name="Nelson A.B."/>
            <person name="Fuks G."/>
            <person name="Kavchok S."/>
            <person name="Keizer G."/>
            <person name="Linton E."/>
            <person name="Llaca V."/>
            <person name="Song R."/>
            <person name="Tanyolac B."/>
            <person name="Young S."/>
            <person name="Ho-Il K."/>
            <person name="Hahn J.H."/>
            <person name="Sangsakoo G."/>
            <person name="Vanavichit A."/>
            <person name="de Mattos Luiz.A.T."/>
            <person name="Zimmer P.D."/>
            <person name="Malone G."/>
            <person name="Dellagostin O."/>
            <person name="de Oliveira A.C."/>
            <person name="Bevan M."/>
            <person name="Bancroft I."/>
            <person name="Minx P."/>
            <person name="Cordum H."/>
            <person name="Wilson R."/>
            <person name="Cheng Z."/>
            <person name="Jin W."/>
            <person name="Jiang J."/>
            <person name="Leong S.A."/>
            <person name="Iwama H."/>
            <person name="Gojobori T."/>
            <person name="Itoh T."/>
            <person name="Niimura Y."/>
            <person name="Fujii Y."/>
            <person name="Habara T."/>
            <person name="Sakai H."/>
            <person name="Sato Y."/>
            <person name="Wilson G."/>
            <person name="Kumar K."/>
            <person name="McCouch S."/>
            <person name="Juretic N."/>
            <person name="Hoen D."/>
            <person name="Wright S."/>
            <person name="Bruskiewich R."/>
            <person name="Bureau T."/>
            <person name="Miyao A."/>
            <person name="Hirochika H."/>
            <person name="Nishikawa T."/>
            <person name="Kadowaki K."/>
            <person name="Sugiura M."/>
            <person name="Burr B."/>
            <person name="Sasaki T."/>
        </authorList>
    </citation>
    <scope>NUCLEOTIDE SEQUENCE [LARGE SCALE GENOMIC DNA]</scope>
    <source>
        <strain evidence="2">cv. Nipponbare</strain>
    </source>
</reference>
<protein>
    <submittedName>
        <fullName evidence="1">Uncharacterized protein</fullName>
    </submittedName>
</protein>
<gene>
    <name evidence="1" type="primary">P0477B05.24</name>
</gene>
<dbReference type="EMBL" id="AP005310">
    <property type="protein sequence ID" value="BAD23264.1"/>
    <property type="molecule type" value="Genomic_DNA"/>
</dbReference>
<accession>Q6K5T8</accession>
<evidence type="ECO:0000313" key="1">
    <source>
        <dbReference type="EMBL" id="BAD23264.1"/>
    </source>
</evidence>
<proteinExistence type="predicted"/>
<sequence>MIRQGFVKGYTCWTKHAEQESINIADAASSGQNQKEDEADMFVPSLLGGEMVDVNHDLLQAILHDVEESARWAVVPSGRPGTARVLLGCAWTVCAACGLARHHPKCRSGRAALTDLGPSTAVPGRTGPGGPFGHLYTVARVL</sequence>
<dbReference type="Proteomes" id="UP000000763">
    <property type="component" value="Chromosome 2"/>
</dbReference>